<feature type="transmembrane region" description="Helical" evidence="5">
    <location>
        <begin position="401"/>
        <end position="422"/>
    </location>
</feature>
<dbReference type="SUPFAM" id="SSF53335">
    <property type="entry name" value="S-adenosyl-L-methionine-dependent methyltransferases"/>
    <property type="match status" value="1"/>
</dbReference>
<comment type="subcellular location">
    <subcellularLocation>
        <location evidence="1">Membrane</location>
        <topology evidence="1">Multi-pass membrane protein</topology>
    </subcellularLocation>
</comment>
<dbReference type="PANTHER" id="PTHR31310:SF7">
    <property type="entry name" value="PA-PHOSPHATASE RELATED-FAMILY PROTEIN DDB_G0268928"/>
    <property type="match status" value="1"/>
</dbReference>
<dbReference type="Pfam" id="PF14378">
    <property type="entry name" value="PAP2_3"/>
    <property type="match status" value="1"/>
</dbReference>
<gene>
    <name evidence="7" type="ORF">H8K32_17255</name>
</gene>
<feature type="transmembrane region" description="Helical" evidence="5">
    <location>
        <begin position="628"/>
        <end position="647"/>
    </location>
</feature>
<feature type="transmembrane region" description="Helical" evidence="5">
    <location>
        <begin position="884"/>
        <end position="902"/>
    </location>
</feature>
<feature type="transmembrane region" description="Helical" evidence="5">
    <location>
        <begin position="321"/>
        <end position="339"/>
    </location>
</feature>
<feature type="transmembrane region" description="Helical" evidence="5">
    <location>
        <begin position="674"/>
        <end position="698"/>
    </location>
</feature>
<feature type="transmembrane region" description="Helical" evidence="5">
    <location>
        <begin position="486"/>
        <end position="505"/>
    </location>
</feature>
<sequence length="1241" mass="136238">MNISTQQNGAADYRFAKNFTLIITIIFLIGAACGINSWPYQAIIHNSNQSIISIIFGTFTNFSISFLLLFFASKASIKWRLALLVSGSLISFLCAFYFEIHHPIDWLLNQGAKGVMNLIGFYSIPACIYLLLRVTKIIPSTGNTIFNQNFTNLFWVAVLFTSFPFIALEIGIFFNPQVYDSYAMHWDGISKLNLDIHFYQFISDHYWLRFLVGSAYGLTPIGFLAASIKQLNGYPKHVASAARTWLILSGCALIAYSFFPITGPSYIFTKEHYAPSLVAWAKYPIDLIAGTTAPRNGMPSMHFAWILTSTILWWRSGSAWWSRTLFIITTCLTATATIFLGEHYVVDLIVAVPFALAAIALCTNTVNWSHPERKWTVLGGFLTWFVWVLVLRNLVPFAQSHPWFCWVMNGMTALVVILQCVAMKRFTSLAETPIEDINVESGAKSGFFTTFENKIGAMFFASGAATLIYHVLFVKKLALIFGNTSSTTLSVLAIFLGGIAIGTFVGGRFASQTKRPLFSYAVLHGLIAVYYIATPTILNLTQTIYVSLVSGLLPESPILYLFQLCLGTMVLVVPTVLIGATLPMLTQVLQNEKQRLGSQIALLYLVNTAGAAIGALLCNYLLVASIGVASTTLIAAMINLFVALGGLELNKKFTFSQANSPAIDALSVSNLNKLFIPVGLTTLFLGGALSMGIIVIYAHMLSIVAGNSTYTYGSILATSLAGLSIGSLISKKILANAKDNHLCWLAYCFLGLAICSFVSIYFWNTVPGYFASFVRHTIAQDFNVREAIRIVVCALIMVPPTIFIGVTYVIGLDLITQRATLNQIRMLGLGASLIAIGNMIGVMLFGFCLLSAVGGLSSIYVIAALSLILASSIIFLNRKEGMKIDVLAIILTASIGLLFYRMPLHYEAISSGANVDFKPHFFGKAIDHIENFGSGMTSVTQMDESGVKTLLANGEALGNNVWDGKITSQLGFAITSLLHQEKRGRALVVGYNTGLTSRMYKEAGFKDLDIAEPNKDIVLLANNYFGDVTRQVTSMQNVTLHTTDGRNMLLLSPQNQLYDVINVELNSIGEAGVASLYNQEFYQLAKAHMQADGILQQRLQLHYLNPTDILGIIATLRSEFNYVSLYRINDEGVLIATNDIRHKDANALAISAVNQNSSLVATLRHGKQSPEVIQKSILLDNQSIDRYVAKFETEPGTWISNDDNLRLEYSTPKGNANEATASYAKNIHLLEQFQSPKIATP</sequence>
<name>A0A923HG09_9BURK</name>
<keyword evidence="4 5" id="KW-0472">Membrane</keyword>
<dbReference type="GO" id="GO:0016020">
    <property type="term" value="C:membrane"/>
    <property type="evidence" value="ECO:0007669"/>
    <property type="project" value="UniProtKB-SubCell"/>
</dbReference>
<feature type="transmembrane region" description="Helical" evidence="5">
    <location>
        <begin position="742"/>
        <end position="763"/>
    </location>
</feature>
<dbReference type="NCBIfam" id="NF037959">
    <property type="entry name" value="MFS_SpdSyn"/>
    <property type="match status" value="2"/>
</dbReference>
<feature type="transmembrane region" description="Helical" evidence="5">
    <location>
        <begin position="51"/>
        <end position="72"/>
    </location>
</feature>
<feature type="transmembrane region" description="Helical" evidence="5">
    <location>
        <begin position="206"/>
        <end position="228"/>
    </location>
</feature>
<dbReference type="InterPro" id="IPR029063">
    <property type="entry name" value="SAM-dependent_MTases_sf"/>
</dbReference>
<feature type="transmembrane region" description="Helical" evidence="5">
    <location>
        <begin position="297"/>
        <end position="314"/>
    </location>
</feature>
<dbReference type="InterPro" id="IPR026841">
    <property type="entry name" value="Aur1/Ipt1"/>
</dbReference>
<evidence type="ECO:0000256" key="4">
    <source>
        <dbReference type="ARBA" id="ARBA00023136"/>
    </source>
</evidence>
<dbReference type="InterPro" id="IPR036259">
    <property type="entry name" value="MFS_trans_sf"/>
</dbReference>
<feature type="transmembrane region" description="Helical" evidence="5">
    <location>
        <begin position="558"/>
        <end position="580"/>
    </location>
</feature>
<keyword evidence="8" id="KW-1185">Reference proteome</keyword>
<organism evidence="7 8">
    <name type="scientific">Undibacterium jejuense</name>
    <dbReference type="NCBI Taxonomy" id="1344949"/>
    <lineage>
        <taxon>Bacteria</taxon>
        <taxon>Pseudomonadati</taxon>
        <taxon>Pseudomonadota</taxon>
        <taxon>Betaproteobacteria</taxon>
        <taxon>Burkholderiales</taxon>
        <taxon>Oxalobacteraceae</taxon>
        <taxon>Undibacterium</taxon>
    </lineage>
</organism>
<keyword evidence="3 5" id="KW-1133">Transmembrane helix</keyword>
<comment type="caution">
    <text evidence="7">The sequence shown here is derived from an EMBL/GenBank/DDBJ whole genome shotgun (WGS) entry which is preliminary data.</text>
</comment>
<feature type="transmembrane region" description="Helical" evidence="5">
    <location>
        <begin position="21"/>
        <end position="39"/>
    </location>
</feature>
<feature type="transmembrane region" description="Helical" evidence="5">
    <location>
        <begin position="787"/>
        <end position="815"/>
    </location>
</feature>
<feature type="transmembrane region" description="Helical" evidence="5">
    <location>
        <begin position="455"/>
        <end position="474"/>
    </location>
</feature>
<keyword evidence="2 5" id="KW-0812">Transmembrane</keyword>
<evidence type="ECO:0000313" key="8">
    <source>
        <dbReference type="Proteomes" id="UP000634011"/>
    </source>
</evidence>
<dbReference type="SUPFAM" id="SSF103473">
    <property type="entry name" value="MFS general substrate transporter"/>
    <property type="match status" value="1"/>
</dbReference>
<dbReference type="AlphaFoldDB" id="A0A923HG09"/>
<protein>
    <submittedName>
        <fullName evidence="7">Fused MFS/spermidine synthase</fullName>
    </submittedName>
</protein>
<evidence type="ECO:0000256" key="2">
    <source>
        <dbReference type="ARBA" id="ARBA00022692"/>
    </source>
</evidence>
<feature type="transmembrane region" description="Helical" evidence="5">
    <location>
        <begin position="153"/>
        <end position="174"/>
    </location>
</feature>
<feature type="transmembrane region" description="Helical" evidence="5">
    <location>
        <begin position="79"/>
        <end position="98"/>
    </location>
</feature>
<proteinExistence type="predicted"/>
<evidence type="ECO:0000256" key="5">
    <source>
        <dbReference type="SAM" id="Phobius"/>
    </source>
</evidence>
<feature type="transmembrane region" description="Helical" evidence="5">
    <location>
        <begin position="114"/>
        <end position="132"/>
    </location>
</feature>
<feature type="domain" description="Inositolphosphotransferase Aur1/Ipt1" evidence="6">
    <location>
        <begin position="192"/>
        <end position="361"/>
    </location>
</feature>
<evidence type="ECO:0000259" key="6">
    <source>
        <dbReference type="Pfam" id="PF14378"/>
    </source>
</evidence>
<dbReference type="Gene3D" id="3.40.50.150">
    <property type="entry name" value="Vaccinia Virus protein VP39"/>
    <property type="match status" value="1"/>
</dbReference>
<feature type="transmembrane region" description="Helical" evidence="5">
    <location>
        <begin position="859"/>
        <end position="877"/>
    </location>
</feature>
<evidence type="ECO:0000313" key="7">
    <source>
        <dbReference type="EMBL" id="MBC3863857.1"/>
    </source>
</evidence>
<feature type="transmembrane region" description="Helical" evidence="5">
    <location>
        <begin position="601"/>
        <end position="622"/>
    </location>
</feature>
<dbReference type="PANTHER" id="PTHR31310">
    <property type="match status" value="1"/>
</dbReference>
<feature type="transmembrane region" description="Helical" evidence="5">
    <location>
        <begin position="345"/>
        <end position="363"/>
    </location>
</feature>
<evidence type="ECO:0000256" key="1">
    <source>
        <dbReference type="ARBA" id="ARBA00004141"/>
    </source>
</evidence>
<dbReference type="InterPro" id="IPR052185">
    <property type="entry name" value="IPC_Synthase-Related"/>
</dbReference>
<evidence type="ECO:0000256" key="3">
    <source>
        <dbReference type="ARBA" id="ARBA00022989"/>
    </source>
</evidence>
<feature type="transmembrane region" description="Helical" evidence="5">
    <location>
        <begin position="240"/>
        <end position="259"/>
    </location>
</feature>
<feature type="transmembrane region" description="Helical" evidence="5">
    <location>
        <begin position="517"/>
        <end position="538"/>
    </location>
</feature>
<dbReference type="RefSeq" id="WP_186913805.1">
    <property type="nucleotide sequence ID" value="NZ_JACOFV010000018.1"/>
</dbReference>
<dbReference type="EMBL" id="JACOFV010000018">
    <property type="protein sequence ID" value="MBC3863857.1"/>
    <property type="molecule type" value="Genomic_DNA"/>
</dbReference>
<accession>A0A923HG09</accession>
<feature type="transmembrane region" description="Helical" evidence="5">
    <location>
        <begin position="710"/>
        <end position="730"/>
    </location>
</feature>
<feature type="transmembrane region" description="Helical" evidence="5">
    <location>
        <begin position="827"/>
        <end position="853"/>
    </location>
</feature>
<feature type="transmembrane region" description="Helical" evidence="5">
    <location>
        <begin position="375"/>
        <end position="395"/>
    </location>
</feature>
<reference evidence="7" key="1">
    <citation type="submission" date="2020-08" db="EMBL/GenBank/DDBJ databases">
        <title>Novel species isolated from subtropical streams in China.</title>
        <authorList>
            <person name="Lu H."/>
        </authorList>
    </citation>
    <scope>NUCLEOTIDE SEQUENCE</scope>
    <source>
        <strain evidence="7">KACC 12607</strain>
    </source>
</reference>
<dbReference type="Proteomes" id="UP000634011">
    <property type="component" value="Unassembled WGS sequence"/>
</dbReference>